<dbReference type="SUPFAM" id="SSF53474">
    <property type="entry name" value="alpha/beta-Hydrolases"/>
    <property type="match status" value="1"/>
</dbReference>
<dbReference type="RefSeq" id="WP_265168460.1">
    <property type="nucleotide sequence ID" value="NZ_AP023081.1"/>
</dbReference>
<accession>A0AAU7XUQ2</accession>
<dbReference type="EMBL" id="AP023081">
    <property type="protein sequence ID" value="BCD88481.1"/>
    <property type="molecule type" value="Genomic_DNA"/>
</dbReference>
<reference evidence="3" key="1">
    <citation type="submission" date="2020-05" db="EMBL/GenBank/DDBJ databases">
        <title>Complete genome sequence of Pseudomonas sp. Sm006.</title>
        <authorList>
            <person name="Takeuchi K."/>
            <person name="Someya N."/>
        </authorList>
    </citation>
    <scope>NUCLEOTIDE SEQUENCE</scope>
    <source>
        <strain evidence="3">Sm006</strain>
    </source>
</reference>
<comment type="similarity">
    <text evidence="1">Belongs to the thioesterase family.</text>
</comment>
<dbReference type="PANTHER" id="PTHR11487:SF0">
    <property type="entry name" value="S-ACYL FATTY ACID SYNTHASE THIOESTERASE, MEDIUM CHAIN"/>
    <property type="match status" value="1"/>
</dbReference>
<evidence type="ECO:0000313" key="3">
    <source>
        <dbReference type="EMBL" id="BCD88481.1"/>
    </source>
</evidence>
<reference evidence="4" key="2">
    <citation type="submission" date="2023-08" db="EMBL/GenBank/DDBJ databases">
        <title>Increased levels of nutrients transform a symbiont into a lethal pathobiont.</title>
        <authorList>
            <person name="Lachnit T."/>
            <person name="Ulrich L."/>
            <person name="Willmer F.M."/>
            <person name="Hasenbein T."/>
            <person name="Steiner L.X."/>
            <person name="Wolters M."/>
            <person name="Herbst E.M."/>
            <person name="Deines P."/>
        </authorList>
    </citation>
    <scope>NUCLEOTIDE SEQUENCE</scope>
    <source>
        <strain evidence="4">T3</strain>
    </source>
</reference>
<dbReference type="Pfam" id="PF00975">
    <property type="entry name" value="Thioesterase"/>
    <property type="match status" value="1"/>
</dbReference>
<dbReference type="InterPro" id="IPR029058">
    <property type="entry name" value="AB_hydrolase_fold"/>
</dbReference>
<evidence type="ECO:0000313" key="5">
    <source>
        <dbReference type="Proteomes" id="UP001064896"/>
    </source>
</evidence>
<evidence type="ECO:0000256" key="1">
    <source>
        <dbReference type="ARBA" id="ARBA00007169"/>
    </source>
</evidence>
<sequence>MQLFCVACPGAGTADYLAWGACLPAWVQVRPLPLPEVQALPIAAPTAVARHLARGLELDVRRMPYAVVGHGFGAVLACEMLYALRERGARAALGLFALGSVAPSRWAEYECSLECWRRAPEGARWPALRAARSGYTSYRHQPRTPLSCPIHVLAGVDDGPRKAQLKAWSEETAGRLHLRLFEGDHRFIRDRQADVLAYLGQQLDGFAERWSGAEAI</sequence>
<dbReference type="AlphaFoldDB" id="A0AAU7XUQ2"/>
<dbReference type="InterPro" id="IPR001031">
    <property type="entry name" value="Thioesterase"/>
</dbReference>
<feature type="domain" description="Thioesterase" evidence="2">
    <location>
        <begin position="2"/>
        <end position="110"/>
    </location>
</feature>
<dbReference type="EMBL" id="CP158373">
    <property type="protein sequence ID" value="XBY61687.1"/>
    <property type="molecule type" value="Genomic_DNA"/>
</dbReference>
<evidence type="ECO:0000313" key="4">
    <source>
        <dbReference type="EMBL" id="XBY61687.1"/>
    </source>
</evidence>
<dbReference type="InterPro" id="IPR012223">
    <property type="entry name" value="TEII"/>
</dbReference>
<proteinExistence type="inferred from homology"/>
<dbReference type="PANTHER" id="PTHR11487">
    <property type="entry name" value="THIOESTERASE"/>
    <property type="match status" value="1"/>
</dbReference>
<dbReference type="GO" id="GO:0008610">
    <property type="term" value="P:lipid biosynthetic process"/>
    <property type="evidence" value="ECO:0007669"/>
    <property type="project" value="TreeGrafter"/>
</dbReference>
<name>A0AAU7XUQ2_9PSED</name>
<protein>
    <submittedName>
        <fullName evidence="3 4">Thioesterase</fullName>
    </submittedName>
</protein>
<organism evidence="4">
    <name type="scientific">Pseudomonas solani</name>
    <dbReference type="NCBI Taxonomy" id="2731552"/>
    <lineage>
        <taxon>Bacteria</taxon>
        <taxon>Pseudomonadati</taxon>
        <taxon>Pseudomonadota</taxon>
        <taxon>Gammaproteobacteria</taxon>
        <taxon>Pseudomonadales</taxon>
        <taxon>Pseudomonadaceae</taxon>
        <taxon>Pseudomonas</taxon>
    </lineage>
</organism>
<gene>
    <name evidence="4" type="ORF">ABS648_17120</name>
    <name evidence="3" type="ORF">PSm6_48880</name>
</gene>
<evidence type="ECO:0000259" key="2">
    <source>
        <dbReference type="Pfam" id="PF00975"/>
    </source>
</evidence>
<keyword evidence="5" id="KW-1185">Reference proteome</keyword>
<dbReference type="Proteomes" id="UP001064896">
    <property type="component" value="Chromosome"/>
</dbReference>
<dbReference type="Gene3D" id="3.40.50.1820">
    <property type="entry name" value="alpha/beta hydrolase"/>
    <property type="match status" value="1"/>
</dbReference>